<gene>
    <name evidence="1" type="ORF">SVIM_LOCUS139872</name>
</gene>
<reference evidence="1" key="1">
    <citation type="submission" date="2019-03" db="EMBL/GenBank/DDBJ databases">
        <authorList>
            <person name="Mank J."/>
            <person name="Almeida P."/>
        </authorList>
    </citation>
    <scope>NUCLEOTIDE SEQUENCE</scope>
    <source>
        <strain evidence="1">78183</strain>
    </source>
</reference>
<protein>
    <submittedName>
        <fullName evidence="1">Uncharacterized protein</fullName>
    </submittedName>
</protein>
<sequence>MVKDAMIDHLSWMQFSLSSEPRHMRQERFSRSMMFIAASLSLSLSLFKLRLCNEDGNDKEEDLLNPLPVGNFKFSLEQATWFEHNTPALAVDMALIFMLA</sequence>
<dbReference type="EMBL" id="CAADRP010000779">
    <property type="protein sequence ID" value="VFU32202.1"/>
    <property type="molecule type" value="Genomic_DNA"/>
</dbReference>
<name>A0A6N2L4M9_SALVM</name>
<organism evidence="1">
    <name type="scientific">Salix viminalis</name>
    <name type="common">Common osier</name>
    <name type="synonym">Basket willow</name>
    <dbReference type="NCBI Taxonomy" id="40686"/>
    <lineage>
        <taxon>Eukaryota</taxon>
        <taxon>Viridiplantae</taxon>
        <taxon>Streptophyta</taxon>
        <taxon>Embryophyta</taxon>
        <taxon>Tracheophyta</taxon>
        <taxon>Spermatophyta</taxon>
        <taxon>Magnoliopsida</taxon>
        <taxon>eudicotyledons</taxon>
        <taxon>Gunneridae</taxon>
        <taxon>Pentapetalae</taxon>
        <taxon>rosids</taxon>
        <taxon>fabids</taxon>
        <taxon>Malpighiales</taxon>
        <taxon>Salicaceae</taxon>
        <taxon>Saliceae</taxon>
        <taxon>Salix</taxon>
    </lineage>
</organism>
<dbReference type="AlphaFoldDB" id="A0A6N2L4M9"/>
<proteinExistence type="predicted"/>
<evidence type="ECO:0000313" key="1">
    <source>
        <dbReference type="EMBL" id="VFU32202.1"/>
    </source>
</evidence>
<accession>A0A6N2L4M9</accession>